<comment type="caution">
    <text evidence="10">The sequence shown here is derived from an EMBL/GenBank/DDBJ whole genome shotgun (WGS) entry which is preliminary data.</text>
</comment>
<keyword evidence="5 8" id="KW-0554">One-carbon metabolism</keyword>
<evidence type="ECO:0000256" key="8">
    <source>
        <dbReference type="HAMAP-Rule" id="MF_00223"/>
    </source>
</evidence>
<dbReference type="Gene3D" id="1.10.286.10">
    <property type="match status" value="1"/>
</dbReference>
<feature type="binding site" evidence="8">
    <location>
        <position position="103"/>
    </location>
    <ligand>
        <name>Zn(2+)</name>
        <dbReference type="ChEBI" id="CHEBI:29105"/>
    </ligand>
</feature>
<feature type="domain" description="GTP cyclohydrolase I" evidence="9">
    <location>
        <begin position="33"/>
        <end position="205"/>
    </location>
</feature>
<evidence type="ECO:0000313" key="10">
    <source>
        <dbReference type="EMBL" id="MEE2565082.1"/>
    </source>
</evidence>
<dbReference type="SUPFAM" id="SSF55620">
    <property type="entry name" value="Tetrahydrobiopterin biosynthesis enzymes-like"/>
    <property type="match status" value="1"/>
</dbReference>
<evidence type="ECO:0000256" key="1">
    <source>
        <dbReference type="ARBA" id="ARBA00001052"/>
    </source>
</evidence>
<sequence length="214" mass="23775">MFDAATQTLDPHQDDAEAALVDLAPRPSRDDAEEAVRTLIRWAGDEPDREGLKMTPARVVRAYEEWFAGYAENPGAILSRTFDEVGGYNDMVLLRDIPIISVCEHHMAPIHGVAHIAYLPANRVVGISKLARLADAYSRRLQIQERLTADIADELDRVLQPLGVAVVIEAHHECMSSRGVKKHGSKLVTRSFRGVYDTADARREMHALLGTAER</sequence>
<comment type="subunit">
    <text evidence="4">Toroid-shaped homodecamer, composed of two pentamers of five dimers.</text>
</comment>
<comment type="similarity">
    <text evidence="3 8">Belongs to the GTP cyclohydrolase I family.</text>
</comment>
<evidence type="ECO:0000256" key="4">
    <source>
        <dbReference type="ARBA" id="ARBA00011857"/>
    </source>
</evidence>
<keyword evidence="8" id="KW-0862">Zinc</keyword>
<dbReference type="NCBIfam" id="NF006826">
    <property type="entry name" value="PRK09347.1-3"/>
    <property type="match status" value="1"/>
</dbReference>
<name>A0ABU7LV10_9PROT</name>
<keyword evidence="6 8" id="KW-0378">Hydrolase</keyword>
<feature type="binding site" evidence="8">
    <location>
        <position position="174"/>
    </location>
    <ligand>
        <name>Zn(2+)</name>
        <dbReference type="ChEBI" id="CHEBI:29105"/>
    </ligand>
</feature>
<evidence type="ECO:0000256" key="3">
    <source>
        <dbReference type="ARBA" id="ARBA00008085"/>
    </source>
</evidence>
<dbReference type="Proteomes" id="UP001310692">
    <property type="component" value="Unassembled WGS sequence"/>
</dbReference>
<organism evidence="10 11">
    <name type="scientific">Hyphobacterium marinum</name>
    <dbReference type="NCBI Taxonomy" id="3116574"/>
    <lineage>
        <taxon>Bacteria</taxon>
        <taxon>Pseudomonadati</taxon>
        <taxon>Pseudomonadota</taxon>
        <taxon>Alphaproteobacteria</taxon>
        <taxon>Maricaulales</taxon>
        <taxon>Maricaulaceae</taxon>
        <taxon>Hyphobacterium</taxon>
    </lineage>
</organism>
<dbReference type="Pfam" id="PF01227">
    <property type="entry name" value="GTP_cyclohydroI"/>
    <property type="match status" value="1"/>
</dbReference>
<dbReference type="PROSITE" id="PS00860">
    <property type="entry name" value="GTP_CYCLOHYDROL_1_2"/>
    <property type="match status" value="1"/>
</dbReference>
<comment type="catalytic activity">
    <reaction evidence="1 8">
        <text>GTP + H2O = 7,8-dihydroneopterin 3'-triphosphate + formate + H(+)</text>
        <dbReference type="Rhea" id="RHEA:17473"/>
        <dbReference type="ChEBI" id="CHEBI:15377"/>
        <dbReference type="ChEBI" id="CHEBI:15378"/>
        <dbReference type="ChEBI" id="CHEBI:15740"/>
        <dbReference type="ChEBI" id="CHEBI:37565"/>
        <dbReference type="ChEBI" id="CHEBI:58462"/>
        <dbReference type="EC" id="3.5.4.16"/>
    </reaction>
</comment>
<dbReference type="InterPro" id="IPR020602">
    <property type="entry name" value="GTP_CycHdrlase_I_dom"/>
</dbReference>
<comment type="pathway">
    <text evidence="2 8">Cofactor biosynthesis; 7,8-dihydroneopterin triphosphate biosynthesis; 7,8-dihydroneopterin triphosphate from GTP: step 1/1.</text>
</comment>
<feature type="binding site" evidence="8">
    <location>
        <position position="106"/>
    </location>
    <ligand>
        <name>Zn(2+)</name>
        <dbReference type="ChEBI" id="CHEBI:29105"/>
    </ligand>
</feature>
<evidence type="ECO:0000256" key="2">
    <source>
        <dbReference type="ARBA" id="ARBA00005080"/>
    </source>
</evidence>
<dbReference type="Gene3D" id="3.30.1130.10">
    <property type="match status" value="1"/>
</dbReference>
<dbReference type="RefSeq" id="WP_330194594.1">
    <property type="nucleotide sequence ID" value="NZ_JAZDRO010000001.1"/>
</dbReference>
<dbReference type="PROSITE" id="PS00859">
    <property type="entry name" value="GTP_CYCLOHYDROL_1_1"/>
    <property type="match status" value="1"/>
</dbReference>
<gene>
    <name evidence="8 10" type="primary">folE</name>
    <name evidence="10" type="ORF">V0U35_00180</name>
</gene>
<dbReference type="HAMAP" id="MF_00223">
    <property type="entry name" value="FolE"/>
    <property type="match status" value="1"/>
</dbReference>
<dbReference type="EMBL" id="JAZDRO010000001">
    <property type="protein sequence ID" value="MEE2565082.1"/>
    <property type="molecule type" value="Genomic_DNA"/>
</dbReference>
<protein>
    <recommendedName>
        <fullName evidence="8">GTP cyclohydrolase 1</fullName>
        <ecNumber evidence="8">3.5.4.16</ecNumber>
    </recommendedName>
    <alternativeName>
        <fullName evidence="8">GTP cyclohydrolase I</fullName>
        <shortName evidence="8">GTP-CH-I</shortName>
    </alternativeName>
</protein>
<evidence type="ECO:0000256" key="6">
    <source>
        <dbReference type="ARBA" id="ARBA00022801"/>
    </source>
</evidence>
<dbReference type="InterPro" id="IPR018234">
    <property type="entry name" value="GTP_CycHdrlase_I_CS"/>
</dbReference>
<dbReference type="GO" id="GO:0003934">
    <property type="term" value="F:GTP cyclohydrolase I activity"/>
    <property type="evidence" value="ECO:0007669"/>
    <property type="project" value="UniProtKB-EC"/>
</dbReference>
<dbReference type="InterPro" id="IPR043134">
    <property type="entry name" value="GTP-CH-I_N"/>
</dbReference>
<evidence type="ECO:0000259" key="9">
    <source>
        <dbReference type="Pfam" id="PF01227"/>
    </source>
</evidence>
<dbReference type="NCBIfam" id="TIGR00063">
    <property type="entry name" value="folE"/>
    <property type="match status" value="1"/>
</dbReference>
<dbReference type="InterPro" id="IPR043133">
    <property type="entry name" value="GTP-CH-I_C/QueF"/>
</dbReference>
<evidence type="ECO:0000256" key="7">
    <source>
        <dbReference type="ARBA" id="ARBA00023134"/>
    </source>
</evidence>
<dbReference type="EC" id="3.5.4.16" evidence="8"/>
<dbReference type="PANTHER" id="PTHR11109">
    <property type="entry name" value="GTP CYCLOHYDROLASE I"/>
    <property type="match status" value="1"/>
</dbReference>
<evidence type="ECO:0000313" key="11">
    <source>
        <dbReference type="Proteomes" id="UP001310692"/>
    </source>
</evidence>
<keyword evidence="11" id="KW-1185">Reference proteome</keyword>
<keyword evidence="8" id="KW-0479">Metal-binding</keyword>
<accession>A0ABU7LV10</accession>
<comment type="subunit">
    <text evidence="8">Homopolymer.</text>
</comment>
<reference evidence="10 11" key="1">
    <citation type="submission" date="2024-01" db="EMBL/GenBank/DDBJ databases">
        <title>Hyphobacterium bacterium isolated from marine sediment.</title>
        <authorList>
            <person name="Zhao S."/>
        </authorList>
    </citation>
    <scope>NUCLEOTIDE SEQUENCE [LARGE SCALE GENOMIC DNA]</scope>
    <source>
        <strain evidence="10 11">Y60-23</strain>
    </source>
</reference>
<dbReference type="NCBIfam" id="NF006825">
    <property type="entry name" value="PRK09347.1-2"/>
    <property type="match status" value="1"/>
</dbReference>
<evidence type="ECO:0000256" key="5">
    <source>
        <dbReference type="ARBA" id="ARBA00022563"/>
    </source>
</evidence>
<dbReference type="PANTHER" id="PTHR11109:SF7">
    <property type="entry name" value="GTP CYCLOHYDROLASE 1"/>
    <property type="match status" value="1"/>
</dbReference>
<proteinExistence type="inferred from homology"/>
<keyword evidence="8" id="KW-0547">Nucleotide-binding</keyword>
<dbReference type="InterPro" id="IPR001474">
    <property type="entry name" value="GTP_CycHdrlase_I"/>
</dbReference>
<keyword evidence="7 8" id="KW-0342">GTP-binding</keyword>